<accession>A0AAP2G5E9</accession>
<feature type="chain" id="PRO_5042939041" description="DUF4382 domain-containing protein" evidence="1">
    <location>
        <begin position="26"/>
        <end position="182"/>
    </location>
</feature>
<organism evidence="2 3">
    <name type="scientific">Litoribacter ruber</name>
    <dbReference type="NCBI Taxonomy" id="702568"/>
    <lineage>
        <taxon>Bacteria</taxon>
        <taxon>Pseudomonadati</taxon>
        <taxon>Bacteroidota</taxon>
        <taxon>Cytophagia</taxon>
        <taxon>Cytophagales</taxon>
        <taxon>Cyclobacteriaceae</taxon>
        <taxon>Litoribacter</taxon>
    </lineage>
</organism>
<reference evidence="2 3" key="1">
    <citation type="submission" date="2021-05" db="EMBL/GenBank/DDBJ databases">
        <authorList>
            <person name="Zhang Z.D."/>
            <person name="Osman G."/>
        </authorList>
    </citation>
    <scope>NUCLEOTIDE SEQUENCE [LARGE SCALE GENOMIC DNA]</scope>
    <source>
        <strain evidence="2 3">KCTC 32217</strain>
    </source>
</reference>
<dbReference type="RefSeq" id="WP_213945900.1">
    <property type="nucleotide sequence ID" value="NZ_JAHBGI010000006.1"/>
</dbReference>
<evidence type="ECO:0000313" key="2">
    <source>
        <dbReference type="EMBL" id="MBS9525036.1"/>
    </source>
</evidence>
<dbReference type="PROSITE" id="PS51257">
    <property type="entry name" value="PROKAR_LIPOPROTEIN"/>
    <property type="match status" value="1"/>
</dbReference>
<proteinExistence type="predicted"/>
<feature type="signal peptide" evidence="1">
    <location>
        <begin position="1"/>
        <end position="25"/>
    </location>
</feature>
<dbReference type="EMBL" id="JAHCMY010000008">
    <property type="protein sequence ID" value="MBS9525036.1"/>
    <property type="molecule type" value="Genomic_DNA"/>
</dbReference>
<keyword evidence="1" id="KW-0732">Signal</keyword>
<evidence type="ECO:0000256" key="1">
    <source>
        <dbReference type="SAM" id="SignalP"/>
    </source>
</evidence>
<dbReference type="AlphaFoldDB" id="A0AAP2G5E9"/>
<gene>
    <name evidence="2" type="ORF">KI659_13535</name>
</gene>
<dbReference type="Proteomes" id="UP001319104">
    <property type="component" value="Unassembled WGS sequence"/>
</dbReference>
<name>A0AAP2G5E9_9BACT</name>
<sequence length="182" mass="20495">MYPKFYYLSCIFCALLLATSCQQKALVGESNDRFDVRNVRDSIHLGEYNEIAELKLNLTKDHFLKEVKLNVSSQDTLQSLRVYQMVESGTGLQKLPIAALNEVTGEIVVYLDKDLSAGEHTLVVSIYPKEKSVDQDVRVSFDHILSDKGRINNSADVGPGVYNIKRITIPLEMIQEDIEIEG</sequence>
<protein>
    <recommendedName>
        <fullName evidence="4">DUF4382 domain-containing protein</fullName>
    </recommendedName>
</protein>
<evidence type="ECO:0008006" key="4">
    <source>
        <dbReference type="Google" id="ProtNLM"/>
    </source>
</evidence>
<evidence type="ECO:0000313" key="3">
    <source>
        <dbReference type="Proteomes" id="UP001319104"/>
    </source>
</evidence>
<comment type="caution">
    <text evidence="2">The sequence shown here is derived from an EMBL/GenBank/DDBJ whole genome shotgun (WGS) entry which is preliminary data.</text>
</comment>
<keyword evidence="3" id="KW-1185">Reference proteome</keyword>